<accession>A0A1D9DYZ1</accession>
<dbReference type="RefSeq" id="WP_070954520.1">
    <property type="nucleotide sequence ID" value="NZ_CP015208.1"/>
</dbReference>
<keyword evidence="2" id="KW-1185">Reference proteome</keyword>
<protein>
    <recommendedName>
        <fullName evidence="3">Glutamine amidotransferase domain-containing protein</fullName>
    </recommendedName>
</protein>
<reference evidence="1 2" key="1">
    <citation type="journal article" date="2016" name="Biochim. Biophys. Acta">
        <title>Photochemical characterization of actinorhodopsin and its functional existence in the natural host.</title>
        <authorList>
            <person name="Nakamura S."/>
            <person name="Kikukawa T."/>
            <person name="Tamogami J."/>
            <person name="Kamiya M."/>
            <person name="Aizawa T."/>
            <person name="Hahn M.W."/>
            <person name="Ihara K."/>
            <person name="Kamo N."/>
            <person name="Demura M."/>
        </authorList>
    </citation>
    <scope>NUCLEOTIDE SEQUENCE [LARGE SCALE GENOMIC DNA]</scope>
    <source>
        <strain evidence="1 2">MWH-Dar1</strain>
    </source>
</reference>
<name>A0A1D9DYZ1_9MICO</name>
<gene>
    <name evidence="1" type="ORF">A4Z71_03275</name>
</gene>
<dbReference type="OrthoDB" id="9782045at2"/>
<evidence type="ECO:0000313" key="1">
    <source>
        <dbReference type="EMBL" id="AOY56011.1"/>
    </source>
</evidence>
<dbReference type="KEGG" id="rpla:A4Z71_03275"/>
<evidence type="ECO:0000313" key="2">
    <source>
        <dbReference type="Proteomes" id="UP000243784"/>
    </source>
</evidence>
<dbReference type="Proteomes" id="UP000243784">
    <property type="component" value="Chromosome"/>
</dbReference>
<sequence length="182" mass="19908">MNLNGDAANCDAISFYLNKSGIGSTVVDYRLGQTWSPDADFIVVGHGSMAAWNSLTDLKPVIAKFLLAARDNGALVLLVSSAISELADSLGLHVQFAEIERQSKFTHTEFENQKIVGYLNSDRNLPLFERQNGFWLTSLHGPLVAKNPQLLETWFSTVAVLDDQLQDAVNSARDLAIALADE</sequence>
<dbReference type="STRING" id="535712.A4Z71_03275"/>
<evidence type="ECO:0008006" key="3">
    <source>
        <dbReference type="Google" id="ProtNLM"/>
    </source>
</evidence>
<proteinExistence type="predicted"/>
<organism evidence="1 2">
    <name type="scientific">Candidatus Rhodoluna planktonica</name>
    <dbReference type="NCBI Taxonomy" id="535712"/>
    <lineage>
        <taxon>Bacteria</taxon>
        <taxon>Bacillati</taxon>
        <taxon>Actinomycetota</taxon>
        <taxon>Actinomycetes</taxon>
        <taxon>Micrococcales</taxon>
        <taxon>Microbacteriaceae</taxon>
        <taxon>Luna cluster</taxon>
        <taxon>Luna-1 subcluster</taxon>
        <taxon>Rhodoluna</taxon>
    </lineage>
</organism>
<dbReference type="EMBL" id="CP015208">
    <property type="protein sequence ID" value="AOY56011.1"/>
    <property type="molecule type" value="Genomic_DNA"/>
</dbReference>
<dbReference type="AlphaFoldDB" id="A0A1D9DYZ1"/>